<keyword evidence="1" id="KW-0812">Transmembrane</keyword>
<evidence type="ECO:0000313" key="2">
    <source>
        <dbReference type="EMBL" id="MBC9813178.1"/>
    </source>
</evidence>
<dbReference type="RefSeq" id="WP_216714420.1">
    <property type="nucleotide sequence ID" value="NZ_JACVEL010000008.1"/>
</dbReference>
<keyword evidence="3" id="KW-1185">Reference proteome</keyword>
<dbReference type="EMBL" id="JACVEL010000008">
    <property type="protein sequence ID" value="MBC9813178.1"/>
    <property type="molecule type" value="Genomic_DNA"/>
</dbReference>
<keyword evidence="1" id="KW-1133">Transmembrane helix</keyword>
<name>A0A8J6U0E5_9FLAO</name>
<dbReference type="Proteomes" id="UP000652681">
    <property type="component" value="Unassembled WGS sequence"/>
</dbReference>
<feature type="transmembrane region" description="Helical" evidence="1">
    <location>
        <begin position="20"/>
        <end position="37"/>
    </location>
</feature>
<dbReference type="AlphaFoldDB" id="A0A8J6U0E5"/>
<evidence type="ECO:0000313" key="3">
    <source>
        <dbReference type="Proteomes" id="UP000652681"/>
    </source>
</evidence>
<organism evidence="2 3">
    <name type="scientific">Taishania pollutisoli</name>
    <dbReference type="NCBI Taxonomy" id="2766479"/>
    <lineage>
        <taxon>Bacteria</taxon>
        <taxon>Pseudomonadati</taxon>
        <taxon>Bacteroidota</taxon>
        <taxon>Flavobacteriia</taxon>
        <taxon>Flavobacteriales</taxon>
        <taxon>Crocinitomicaceae</taxon>
        <taxon>Taishania</taxon>
    </lineage>
</organism>
<accession>A0A8J6U0E5</accession>
<gene>
    <name evidence="2" type="ORF">H9Y05_11940</name>
</gene>
<keyword evidence="1" id="KW-0472">Membrane</keyword>
<evidence type="ECO:0000256" key="1">
    <source>
        <dbReference type="SAM" id="Phobius"/>
    </source>
</evidence>
<comment type="caution">
    <text evidence="2">The sequence shown here is derived from an EMBL/GenBank/DDBJ whole genome shotgun (WGS) entry which is preliminary data.</text>
</comment>
<protein>
    <submittedName>
        <fullName evidence="2">Uncharacterized protein</fullName>
    </submittedName>
</protein>
<sequence>MSTNGGSGYFLAVAYKKRGFLLYFVTITFFLLLFSSCRKDTSWNSAWVVPLVNDTLDIRKFVNDSTIEVNNGYYYLNLKRNLYNFSLTDIVAIPDTTIDRTTSLAVQSLNVNPGLQFYNTIEEHTLNLQDLQLKLIQLNGGAIDFELTNPVGTGIYITIELPGVTKNGVMLSKTFFIQAGSQSNPGRISETIQLVDYQIDLTGQNGTSYNLLQSRVKIKSDPNGIPVTVTNNHIFNIKATFRDVKLYYARGYFGNRTLQDTTTFNLAALNSVVGGAIDIQNTSVKLILENGIKIDGSGIIHFLKNTNSQGTTVSLSGPGVGTAFTINQPTGSFSTLQPSVREFLFNSGNSNVEQFIENLGAVNEIGYKIDINPWGNTSGGWNEVYPQSRLRLAVEAQMPLSIKMDALTIRDTFDLKLEQNKDKSHVESGVLQLDLDNAFPFAGQLKILFLDENGAVVEMVNGTQPIASSLYGQPNAQGLKHNKSSVEIPLNANVVDKLNTIKKIIVEAVFDTPDPMTSSNQMVSIPADAYLGIKAKAKFQLKMNV</sequence>
<proteinExistence type="predicted"/>
<reference evidence="2" key="1">
    <citation type="submission" date="2020-09" db="EMBL/GenBank/DDBJ databases">
        <title>Taishania pollutisoli gen. nov., sp. nov., Isolated from Tetrabromobisphenol A-Contaminated Soil.</title>
        <authorList>
            <person name="Chen Q."/>
        </authorList>
    </citation>
    <scope>NUCLEOTIDE SEQUENCE</scope>
    <source>
        <strain evidence="2">CZZ-1</strain>
    </source>
</reference>